<feature type="compositionally biased region" description="Basic residues" evidence="1">
    <location>
        <begin position="383"/>
        <end position="401"/>
    </location>
</feature>
<reference evidence="3" key="1">
    <citation type="journal article" date="2020" name="Stud. Mycol.">
        <title>101 Dothideomycetes genomes: A test case for predicting lifestyles and emergence of pathogens.</title>
        <authorList>
            <person name="Haridas S."/>
            <person name="Albert R."/>
            <person name="Binder M."/>
            <person name="Bloem J."/>
            <person name="LaButti K."/>
            <person name="Salamov A."/>
            <person name="Andreopoulos B."/>
            <person name="Baker S."/>
            <person name="Barry K."/>
            <person name="Bills G."/>
            <person name="Bluhm B."/>
            <person name="Cannon C."/>
            <person name="Castanera R."/>
            <person name="Culley D."/>
            <person name="Daum C."/>
            <person name="Ezra D."/>
            <person name="Gonzalez J."/>
            <person name="Henrissat B."/>
            <person name="Kuo A."/>
            <person name="Liang C."/>
            <person name="Lipzen A."/>
            <person name="Lutzoni F."/>
            <person name="Magnuson J."/>
            <person name="Mondo S."/>
            <person name="Nolan M."/>
            <person name="Ohm R."/>
            <person name="Pangilinan J."/>
            <person name="Park H.-J."/>
            <person name="Ramirez L."/>
            <person name="Alfaro M."/>
            <person name="Sun H."/>
            <person name="Tritt A."/>
            <person name="Yoshinaga Y."/>
            <person name="Zwiers L.-H."/>
            <person name="Turgeon B."/>
            <person name="Goodwin S."/>
            <person name="Spatafora J."/>
            <person name="Crous P."/>
            <person name="Grigoriev I."/>
        </authorList>
    </citation>
    <scope>NUCLEOTIDE SEQUENCE [LARGE SCALE GENOMIC DNA]</scope>
    <source>
        <strain evidence="3">CBS 304.66</strain>
    </source>
</reference>
<name>A0A9P4KF17_9PLEO</name>
<feature type="compositionally biased region" description="Basic and acidic residues" evidence="1">
    <location>
        <begin position="450"/>
        <end position="477"/>
    </location>
</feature>
<organism evidence="2 3">
    <name type="scientific">Lojkania enalia</name>
    <dbReference type="NCBI Taxonomy" id="147567"/>
    <lineage>
        <taxon>Eukaryota</taxon>
        <taxon>Fungi</taxon>
        <taxon>Dikarya</taxon>
        <taxon>Ascomycota</taxon>
        <taxon>Pezizomycotina</taxon>
        <taxon>Dothideomycetes</taxon>
        <taxon>Pleosporomycetidae</taxon>
        <taxon>Pleosporales</taxon>
        <taxon>Pleosporales incertae sedis</taxon>
        <taxon>Lojkania</taxon>
    </lineage>
</organism>
<protein>
    <submittedName>
        <fullName evidence="2">Uncharacterized protein</fullName>
    </submittedName>
</protein>
<feature type="region of interest" description="Disordered" evidence="1">
    <location>
        <begin position="352"/>
        <end position="477"/>
    </location>
</feature>
<comment type="caution">
    <text evidence="2">The sequence shown here is derived from an EMBL/GenBank/DDBJ whole genome shotgun (WGS) entry which is preliminary data.</text>
</comment>
<keyword evidence="3" id="KW-1185">Reference proteome</keyword>
<evidence type="ECO:0000256" key="1">
    <source>
        <dbReference type="SAM" id="MobiDB-lite"/>
    </source>
</evidence>
<dbReference type="EMBL" id="ML986588">
    <property type="protein sequence ID" value="KAF2267967.1"/>
    <property type="molecule type" value="Genomic_DNA"/>
</dbReference>
<gene>
    <name evidence="2" type="ORF">CC78DRAFT_576507</name>
</gene>
<evidence type="ECO:0000313" key="3">
    <source>
        <dbReference type="Proteomes" id="UP000800093"/>
    </source>
</evidence>
<accession>A0A9P4KF17</accession>
<feature type="region of interest" description="Disordered" evidence="1">
    <location>
        <begin position="25"/>
        <end position="54"/>
    </location>
</feature>
<dbReference type="AlphaFoldDB" id="A0A9P4KF17"/>
<feature type="compositionally biased region" description="Polar residues" evidence="1">
    <location>
        <begin position="32"/>
        <end position="50"/>
    </location>
</feature>
<feature type="compositionally biased region" description="Acidic residues" evidence="1">
    <location>
        <begin position="437"/>
        <end position="449"/>
    </location>
</feature>
<dbReference type="Proteomes" id="UP000800093">
    <property type="component" value="Unassembled WGS sequence"/>
</dbReference>
<feature type="compositionally biased region" description="Basic and acidic residues" evidence="1">
    <location>
        <begin position="371"/>
        <end position="382"/>
    </location>
</feature>
<feature type="compositionally biased region" description="Pro residues" evidence="1">
    <location>
        <begin position="412"/>
        <end position="427"/>
    </location>
</feature>
<proteinExistence type="predicted"/>
<evidence type="ECO:0000313" key="2">
    <source>
        <dbReference type="EMBL" id="KAF2267967.1"/>
    </source>
</evidence>
<sequence>MSHSTGTMMVSDFTISRDTQSITQFFIPPTTPSKSTLEPSQDSNSRQSRGPSEEMELLLTRKLNLVGRIKFLPLYNDLKHSRPRTPQLRFAADSVRSGLISKIQLAIKRAGRCLGFDIVDRGKQDLEVRRRDMGPGCKTHSHSVAHIYIELWGGAGRHPKDYSRSGVPPTVSLIDSKGRQMFILKSPDNIWMLFLAVLDCEVEFVTRQLAATGNLVPKVSREEMLSSFRDNMHGKDPFLDEALFNLERNDLYGTVLNLTKALALRPSVCDCGAMDSDHVKIGLEHVFHWNAAIAASHKTRQLSLSLDCQEYNIEVSTGQEGRHIIYKFFQDILKAYNEEVNNESKRLSKSIREWNGNKASRPPAKQIPTPEEVRQQTKESLGKRKAVKHALRVAATKKRARQSGEPPSNETNPPPGKQNRSEPPPSLISPITFPDKLEEEEDEDEEERMAEEKRDSTLKRVRETLSAETDRELTPNEIHTRAIQEVLTQMRADVKQKMERNIRPIRRKK</sequence>